<dbReference type="RefSeq" id="WP_311829777.1">
    <property type="nucleotide sequence ID" value="NZ_JARQAJ010000003.1"/>
</dbReference>
<dbReference type="EMBL" id="JARQAJ010000003">
    <property type="protein sequence ID" value="MDT2759290.1"/>
    <property type="molecule type" value="Genomic_DNA"/>
</dbReference>
<protein>
    <submittedName>
        <fullName evidence="1">Uncharacterized protein</fullName>
    </submittedName>
</protein>
<keyword evidence="2" id="KW-1185">Reference proteome</keyword>
<proteinExistence type="predicted"/>
<accession>A0ABU3FC69</accession>
<name>A0ABU3FC69_9ENTE</name>
<dbReference type="Proteomes" id="UP001181046">
    <property type="component" value="Unassembled WGS sequence"/>
</dbReference>
<organism evidence="1 2">
    <name type="scientific">Enterococcus xiangfangensis</name>
    <dbReference type="NCBI Taxonomy" id="1296537"/>
    <lineage>
        <taxon>Bacteria</taxon>
        <taxon>Bacillati</taxon>
        <taxon>Bacillota</taxon>
        <taxon>Bacilli</taxon>
        <taxon>Lactobacillales</taxon>
        <taxon>Enterococcaceae</taxon>
        <taxon>Enterococcus</taxon>
    </lineage>
</organism>
<comment type="caution">
    <text evidence="1">The sequence shown here is derived from an EMBL/GenBank/DDBJ whole genome shotgun (WGS) entry which is preliminary data.</text>
</comment>
<gene>
    <name evidence="1" type="ORF">P7H27_05890</name>
</gene>
<evidence type="ECO:0000313" key="2">
    <source>
        <dbReference type="Proteomes" id="UP001181046"/>
    </source>
</evidence>
<evidence type="ECO:0000313" key="1">
    <source>
        <dbReference type="EMBL" id="MDT2759290.1"/>
    </source>
</evidence>
<reference evidence="1" key="1">
    <citation type="submission" date="2023-03" db="EMBL/GenBank/DDBJ databases">
        <authorList>
            <person name="Shen W."/>
            <person name="Cai J."/>
        </authorList>
    </citation>
    <scope>NUCLEOTIDE SEQUENCE</scope>
    <source>
        <strain evidence="1">P66-3</strain>
    </source>
</reference>
<sequence length="67" mass="8046">MKTVNYRIRQELEETPVYIQMFCPRCAHENKFIYSDLEAEYGSEPRWLTGKIINCQSCKLKMEFGDY</sequence>